<proteinExistence type="predicted"/>
<reference evidence="2 3" key="1">
    <citation type="submission" date="2019-10" db="EMBL/GenBank/DDBJ databases">
        <title>Alkaliphilus serpentinus sp. nov. and Alkaliphilus pronyensis sp. nov., two novel anaerobic alkaliphilic species isolated from the serpentinized-hosted hydrothermal field of the Prony Bay (New Caledonia).</title>
        <authorList>
            <person name="Postec A."/>
        </authorList>
    </citation>
    <scope>NUCLEOTIDE SEQUENCE [LARGE SCALE GENOMIC DNA]</scope>
    <source>
        <strain evidence="2 3">LacT</strain>
    </source>
</reference>
<dbReference type="PANTHER" id="PTHR34606">
    <property type="entry name" value="BON DOMAIN-CONTAINING PROTEIN"/>
    <property type="match status" value="1"/>
</dbReference>
<dbReference type="OrthoDB" id="1952369at2"/>
<name>A0A833HMV3_9FIRM</name>
<sequence>MVNNGEYKFNSSNGDINDKDLSHAIKSNLEAVMQASAMDINVYCRDGVVQLTGIVDLLAEKKQAEDIVKSFSVTKKVENNLTIAMDSNITDKHIQKEVMNKLTTGENEAVRGVGVKVDDGVVTLMGRINNLKEVHTAMDMASENRGVKDVVNKIEIDSLGSYTDAAINNKILQELSQTDLSYRDVHRKVSDGVVTLFGYLDNSKEIELAKEIALGVEGVKKVINKLKTRVTK</sequence>
<dbReference type="InterPro" id="IPR007055">
    <property type="entry name" value="BON_dom"/>
</dbReference>
<accession>A0A833HMV3</accession>
<comment type="caution">
    <text evidence="2">The sequence shown here is derived from an EMBL/GenBank/DDBJ whole genome shotgun (WGS) entry which is preliminary data.</text>
</comment>
<keyword evidence="3" id="KW-1185">Reference proteome</keyword>
<feature type="domain" description="BON" evidence="1">
    <location>
        <begin position="163"/>
        <end position="230"/>
    </location>
</feature>
<dbReference type="AlphaFoldDB" id="A0A833HMV3"/>
<gene>
    <name evidence="2" type="ORF">F8153_12735</name>
</gene>
<feature type="domain" description="BON" evidence="1">
    <location>
        <begin position="17"/>
        <end position="85"/>
    </location>
</feature>
<protein>
    <submittedName>
        <fullName evidence="2">BON domain-containing protein</fullName>
    </submittedName>
</protein>
<dbReference type="InterPro" id="IPR051686">
    <property type="entry name" value="Lipoprotein_DolP"/>
</dbReference>
<dbReference type="InterPro" id="IPR014004">
    <property type="entry name" value="Transpt-assoc_nodulatn_dom_bac"/>
</dbReference>
<dbReference type="Pfam" id="PF04972">
    <property type="entry name" value="BON"/>
    <property type="match status" value="3"/>
</dbReference>
<dbReference type="EMBL" id="WBZB01000046">
    <property type="protein sequence ID" value="KAB3527183.1"/>
    <property type="molecule type" value="Genomic_DNA"/>
</dbReference>
<organism evidence="2 3">
    <name type="scientific">Alkaliphilus serpentinus</name>
    <dbReference type="NCBI Taxonomy" id="1482731"/>
    <lineage>
        <taxon>Bacteria</taxon>
        <taxon>Bacillati</taxon>
        <taxon>Bacillota</taxon>
        <taxon>Clostridia</taxon>
        <taxon>Peptostreptococcales</taxon>
        <taxon>Natronincolaceae</taxon>
        <taxon>Alkaliphilus</taxon>
    </lineage>
</organism>
<dbReference type="RefSeq" id="WP_151866735.1">
    <property type="nucleotide sequence ID" value="NZ_WBZB01000046.1"/>
</dbReference>
<dbReference type="PROSITE" id="PS50914">
    <property type="entry name" value="BON"/>
    <property type="match status" value="3"/>
</dbReference>
<feature type="domain" description="BON" evidence="1">
    <location>
        <begin position="90"/>
        <end position="158"/>
    </location>
</feature>
<evidence type="ECO:0000313" key="3">
    <source>
        <dbReference type="Proteomes" id="UP000465601"/>
    </source>
</evidence>
<evidence type="ECO:0000313" key="2">
    <source>
        <dbReference type="EMBL" id="KAB3527183.1"/>
    </source>
</evidence>
<evidence type="ECO:0000259" key="1">
    <source>
        <dbReference type="PROSITE" id="PS50914"/>
    </source>
</evidence>
<dbReference type="Gene3D" id="3.30.1340.30">
    <property type="match status" value="3"/>
</dbReference>
<dbReference type="Proteomes" id="UP000465601">
    <property type="component" value="Unassembled WGS sequence"/>
</dbReference>
<dbReference type="PANTHER" id="PTHR34606:SF15">
    <property type="entry name" value="BON DOMAIN-CONTAINING PROTEIN"/>
    <property type="match status" value="1"/>
</dbReference>
<dbReference type="SMART" id="SM00749">
    <property type="entry name" value="BON"/>
    <property type="match status" value="2"/>
</dbReference>